<proteinExistence type="predicted"/>
<dbReference type="InterPro" id="IPR051165">
    <property type="entry name" value="Multifunctional_ANK_Repeat"/>
</dbReference>
<organism evidence="3 4">
    <name type="scientific">Coleophoma crateriformis</name>
    <dbReference type="NCBI Taxonomy" id="565419"/>
    <lineage>
        <taxon>Eukaryota</taxon>
        <taxon>Fungi</taxon>
        <taxon>Dikarya</taxon>
        <taxon>Ascomycota</taxon>
        <taxon>Pezizomycotina</taxon>
        <taxon>Leotiomycetes</taxon>
        <taxon>Helotiales</taxon>
        <taxon>Dermateaceae</taxon>
        <taxon>Coleophoma</taxon>
    </lineage>
</organism>
<gene>
    <name evidence="3" type="ORF">BP5796_11550</name>
</gene>
<protein>
    <submittedName>
        <fullName evidence="3">Uncharacterized protein</fullName>
    </submittedName>
</protein>
<evidence type="ECO:0000256" key="2">
    <source>
        <dbReference type="ARBA" id="ARBA00023043"/>
    </source>
</evidence>
<keyword evidence="4" id="KW-1185">Reference proteome</keyword>
<dbReference type="AlphaFoldDB" id="A0A3D8QIW9"/>
<dbReference type="Gene3D" id="1.25.40.20">
    <property type="entry name" value="Ankyrin repeat-containing domain"/>
    <property type="match status" value="1"/>
</dbReference>
<sequence length="517" mass="57362">MSDARSEENIIMSDGANLPFSENEEMPACLLYDDEYAFDVQTSRLEDISNDQFSMVPFTAPVDSFSSSHDSVPFSPNGFLGVNFDGSPAADFFQNTLLAQDSPLSNRSYSPQRLPLARINNGFASPVPFRSSRTPPPSSLEMLQKQIKIQMTDFLASKLRGLFPSADANQLAERNAISDDEFLKSRILRIIIFGIANNFAGLADVPIEVIFQFLKEHSNIQALQHFQATYGLEYEAFAATLFRKAVKLQEADTVELLLKRGGFNPNEIVCTCKGMRRSYTPVELSSRYLDTHITKLLIYAKADVNKTVCEETSFTDGSNVQNLDICSNDSGALRCAITRPPEAFQNQPPSYLLGLVSILLGAGAKTDDETLALAIYLGNADVVECLIYHDLNTRNCLRWIEDYWLGHLITIFDDQKAFEIVQKIVVEARADKNHILVYQGLSDVLDIASGYGYFNVAQFLIQSGAILSAWTLSEAVRSKNKYLIRLILKEGGDITGPATYGYILEGKFVLTLGCTSL</sequence>
<keyword evidence="1" id="KW-0677">Repeat</keyword>
<name>A0A3D8QIW9_9HELO</name>
<reference evidence="3 4" key="1">
    <citation type="journal article" date="2018" name="IMA Fungus">
        <title>IMA Genome-F 9: Draft genome sequence of Annulohypoxylon stygium, Aspergillus mulundensis, Berkeleyomyces basicola (syn. Thielaviopsis basicola), Ceratocystis smalleyi, two Cercospora beticola strains, Coleophoma cylindrospora, Fusarium fracticaudum, Phialophora cf. hyalina, and Morchella septimelata.</title>
        <authorList>
            <person name="Wingfield B.D."/>
            <person name="Bills G.F."/>
            <person name="Dong Y."/>
            <person name="Huang W."/>
            <person name="Nel W.J."/>
            <person name="Swalarsk-Parry B.S."/>
            <person name="Vaghefi N."/>
            <person name="Wilken P.M."/>
            <person name="An Z."/>
            <person name="de Beer Z.W."/>
            <person name="De Vos L."/>
            <person name="Chen L."/>
            <person name="Duong T.A."/>
            <person name="Gao Y."/>
            <person name="Hammerbacher A."/>
            <person name="Kikkert J.R."/>
            <person name="Li Y."/>
            <person name="Li H."/>
            <person name="Li K."/>
            <person name="Li Q."/>
            <person name="Liu X."/>
            <person name="Ma X."/>
            <person name="Naidoo K."/>
            <person name="Pethybridge S.J."/>
            <person name="Sun J."/>
            <person name="Steenkamp E.T."/>
            <person name="van der Nest M.A."/>
            <person name="van Wyk S."/>
            <person name="Wingfield M.J."/>
            <person name="Xiong C."/>
            <person name="Yue Q."/>
            <person name="Zhang X."/>
        </authorList>
    </citation>
    <scope>NUCLEOTIDE SEQUENCE [LARGE SCALE GENOMIC DNA]</scope>
    <source>
        <strain evidence="3 4">BP5796</strain>
    </source>
</reference>
<evidence type="ECO:0000313" key="3">
    <source>
        <dbReference type="EMBL" id="RDW61658.1"/>
    </source>
</evidence>
<dbReference type="InterPro" id="IPR002110">
    <property type="entry name" value="Ankyrin_rpt"/>
</dbReference>
<comment type="caution">
    <text evidence="3">The sequence shown here is derived from an EMBL/GenBank/DDBJ whole genome shotgun (WGS) entry which is preliminary data.</text>
</comment>
<dbReference type="OrthoDB" id="194358at2759"/>
<keyword evidence="2" id="KW-0040">ANK repeat</keyword>
<dbReference type="EMBL" id="PDLN01000018">
    <property type="protein sequence ID" value="RDW61658.1"/>
    <property type="molecule type" value="Genomic_DNA"/>
</dbReference>
<evidence type="ECO:0000256" key="1">
    <source>
        <dbReference type="ARBA" id="ARBA00022737"/>
    </source>
</evidence>
<accession>A0A3D8QIW9</accession>
<dbReference type="PANTHER" id="PTHR24123">
    <property type="entry name" value="ANKYRIN REPEAT-CONTAINING"/>
    <property type="match status" value="1"/>
</dbReference>
<dbReference type="PANTHER" id="PTHR24123:SF33">
    <property type="entry name" value="PROTEIN HOS4"/>
    <property type="match status" value="1"/>
</dbReference>
<dbReference type="SUPFAM" id="SSF48403">
    <property type="entry name" value="Ankyrin repeat"/>
    <property type="match status" value="1"/>
</dbReference>
<dbReference type="Proteomes" id="UP000256328">
    <property type="component" value="Unassembled WGS sequence"/>
</dbReference>
<dbReference type="SMART" id="SM00248">
    <property type="entry name" value="ANK"/>
    <property type="match status" value="4"/>
</dbReference>
<evidence type="ECO:0000313" key="4">
    <source>
        <dbReference type="Proteomes" id="UP000256328"/>
    </source>
</evidence>
<dbReference type="InterPro" id="IPR036770">
    <property type="entry name" value="Ankyrin_rpt-contain_sf"/>
</dbReference>